<dbReference type="EMBL" id="FNSC01000001">
    <property type="protein sequence ID" value="SED35456.1"/>
    <property type="molecule type" value="Genomic_DNA"/>
</dbReference>
<name>A0A1H4ZZ26_PSEAG</name>
<dbReference type="RefSeq" id="WP_090381150.1">
    <property type="nucleotide sequence ID" value="NZ_CP156749.1"/>
</dbReference>
<accession>A0A1H4ZZ26</accession>
<dbReference type="STRING" id="53406.SAMN05421553_2510"/>
<protein>
    <submittedName>
        <fullName evidence="1">Uncharacterized protein</fullName>
    </submittedName>
</protein>
<sequence>MSETRSERRLSRARSARYRAAKRKQKQVVKAVKFKAELGAGTMADMECIRLAGDLATVEEGLTLAVRYMAGMARRDLQAFRDAMNPRNPV</sequence>
<dbReference type="OrthoDB" id="6912095at2"/>
<dbReference type="Proteomes" id="UP000242849">
    <property type="component" value="Unassembled WGS sequence"/>
</dbReference>
<evidence type="ECO:0000313" key="1">
    <source>
        <dbReference type="EMBL" id="SED35456.1"/>
    </source>
</evidence>
<proteinExistence type="predicted"/>
<organism evidence="1 2">
    <name type="scientific">Pseudomonas anguilliseptica</name>
    <dbReference type="NCBI Taxonomy" id="53406"/>
    <lineage>
        <taxon>Bacteria</taxon>
        <taxon>Pseudomonadati</taxon>
        <taxon>Pseudomonadota</taxon>
        <taxon>Gammaproteobacteria</taxon>
        <taxon>Pseudomonadales</taxon>
        <taxon>Pseudomonadaceae</taxon>
        <taxon>Pseudomonas</taxon>
    </lineage>
</organism>
<gene>
    <name evidence="1" type="ORF">SAMN05421553_2510</name>
</gene>
<keyword evidence="2" id="KW-1185">Reference proteome</keyword>
<dbReference type="AlphaFoldDB" id="A0A1H4ZZ26"/>
<reference evidence="2" key="1">
    <citation type="submission" date="2016-10" db="EMBL/GenBank/DDBJ databases">
        <authorList>
            <person name="Varghese N."/>
            <person name="Submissions S."/>
        </authorList>
    </citation>
    <scope>NUCLEOTIDE SEQUENCE [LARGE SCALE GENOMIC DNA]</scope>
    <source>
        <strain evidence="2">DSM 12111</strain>
    </source>
</reference>
<evidence type="ECO:0000313" key="2">
    <source>
        <dbReference type="Proteomes" id="UP000242849"/>
    </source>
</evidence>